<keyword evidence="3" id="KW-1185">Reference proteome</keyword>
<accession>A0AAW9Q6A4</accession>
<keyword evidence="1" id="KW-0812">Transmembrane</keyword>
<dbReference type="RefSeq" id="WP_332287659.1">
    <property type="nucleotide sequence ID" value="NZ_JAZIBG010000009.1"/>
</dbReference>
<comment type="caution">
    <text evidence="2">The sequence shown here is derived from an EMBL/GenBank/DDBJ whole genome shotgun (WGS) entry which is preliminary data.</text>
</comment>
<dbReference type="EMBL" id="JAZIBG010000009">
    <property type="protein sequence ID" value="MEF7612765.1"/>
    <property type="molecule type" value="Genomic_DNA"/>
</dbReference>
<dbReference type="AlphaFoldDB" id="A0AAW9Q6A4"/>
<keyword evidence="1" id="KW-1133">Transmembrane helix</keyword>
<protein>
    <submittedName>
        <fullName evidence="2">PilX N-terminal domain-containing pilus assembly protein</fullName>
    </submittedName>
</protein>
<organism evidence="2 3">
    <name type="scientific">Aquincola agrisoli</name>
    <dbReference type="NCBI Taxonomy" id="3119538"/>
    <lineage>
        <taxon>Bacteria</taxon>
        <taxon>Pseudomonadati</taxon>
        <taxon>Pseudomonadota</taxon>
        <taxon>Betaproteobacteria</taxon>
        <taxon>Burkholderiales</taxon>
        <taxon>Sphaerotilaceae</taxon>
        <taxon>Aquincola</taxon>
    </lineage>
</organism>
<evidence type="ECO:0000313" key="3">
    <source>
        <dbReference type="Proteomes" id="UP001336250"/>
    </source>
</evidence>
<evidence type="ECO:0000313" key="2">
    <source>
        <dbReference type="EMBL" id="MEF7612765.1"/>
    </source>
</evidence>
<feature type="transmembrane region" description="Helical" evidence="1">
    <location>
        <begin position="63"/>
        <end position="83"/>
    </location>
</feature>
<name>A0AAW9Q6A4_9BURK</name>
<gene>
    <name evidence="2" type="ORF">V4F39_02505</name>
</gene>
<keyword evidence="1" id="KW-0472">Membrane</keyword>
<sequence>MLSIRQHGFDFFHSVAACAGRALPAAALRGPDPSASPSAATRVLRRTRPRAAGAYPPSRQQGVTLIVVLVLLLVTLLGGLSMARMSEVGSLVAGNVAFKERALQASEVGVNTAFAAVLALANDNGDQGGWYSATLRAPNEDGVPAVDWDRMPLVQVGSRGEFQVRYFVDRQCTAAIVSDVMRQCLLRESASKGAVSANNDGTDALDPAAGQQFRITVRVTGPGGSTTFVQSLVTKGATGPV</sequence>
<evidence type="ECO:0000256" key="1">
    <source>
        <dbReference type="SAM" id="Phobius"/>
    </source>
</evidence>
<reference evidence="2 3" key="1">
    <citation type="submission" date="2024-02" db="EMBL/GenBank/DDBJ databases">
        <title>Genome sequence of Aquincola sp. MAHUQ-54.</title>
        <authorList>
            <person name="Huq M.A."/>
        </authorList>
    </citation>
    <scope>NUCLEOTIDE SEQUENCE [LARGE SCALE GENOMIC DNA]</scope>
    <source>
        <strain evidence="2 3">MAHUQ-54</strain>
    </source>
</reference>
<dbReference type="Proteomes" id="UP001336250">
    <property type="component" value="Unassembled WGS sequence"/>
</dbReference>
<proteinExistence type="predicted"/>